<evidence type="ECO:0000313" key="2">
    <source>
        <dbReference type="EMBL" id="KAF6743788.1"/>
    </source>
</evidence>
<accession>A0A8H6HB89</accession>
<dbReference type="EMBL" id="JACGCI010000136">
    <property type="protein sequence ID" value="KAF6743788.1"/>
    <property type="molecule type" value="Genomic_DNA"/>
</dbReference>
<organism evidence="2 3">
    <name type="scientific">Ephemerocybe angulata</name>
    <dbReference type="NCBI Taxonomy" id="980116"/>
    <lineage>
        <taxon>Eukaryota</taxon>
        <taxon>Fungi</taxon>
        <taxon>Dikarya</taxon>
        <taxon>Basidiomycota</taxon>
        <taxon>Agaricomycotina</taxon>
        <taxon>Agaricomycetes</taxon>
        <taxon>Agaricomycetidae</taxon>
        <taxon>Agaricales</taxon>
        <taxon>Agaricineae</taxon>
        <taxon>Psathyrellaceae</taxon>
        <taxon>Ephemerocybe</taxon>
    </lineage>
</organism>
<keyword evidence="3" id="KW-1185">Reference proteome</keyword>
<comment type="caution">
    <text evidence="2">The sequence shown here is derived from an EMBL/GenBank/DDBJ whole genome shotgun (WGS) entry which is preliminary data.</text>
</comment>
<proteinExistence type="predicted"/>
<name>A0A8H6HB89_9AGAR</name>
<evidence type="ECO:0000313" key="3">
    <source>
        <dbReference type="Proteomes" id="UP000521943"/>
    </source>
</evidence>
<dbReference type="Proteomes" id="UP000521943">
    <property type="component" value="Unassembled WGS sequence"/>
</dbReference>
<feature type="region of interest" description="Disordered" evidence="1">
    <location>
        <begin position="27"/>
        <end position="53"/>
    </location>
</feature>
<evidence type="ECO:0000256" key="1">
    <source>
        <dbReference type="SAM" id="MobiDB-lite"/>
    </source>
</evidence>
<sequence>MDSDRVAWTRSRSIRVWELRVRISTRRRARGPGRAGETGNKTARGKLAGSEYSIATQDDARMISGNAKDTTRQNNKIKTRYKRNGGTELRTRIRVTRGTRALPPHGIAGFDAHEAPTRNQITDFWVDRGLERDRMDARTPS</sequence>
<dbReference type="AlphaFoldDB" id="A0A8H6HB89"/>
<gene>
    <name evidence="2" type="ORF">DFP72DRAFT_858426</name>
</gene>
<reference evidence="2 3" key="1">
    <citation type="submission" date="2020-07" db="EMBL/GenBank/DDBJ databases">
        <title>Comparative genomics of pyrophilous fungi reveals a link between fire events and developmental genes.</title>
        <authorList>
            <consortium name="DOE Joint Genome Institute"/>
            <person name="Steindorff A.S."/>
            <person name="Carver A."/>
            <person name="Calhoun S."/>
            <person name="Stillman K."/>
            <person name="Liu H."/>
            <person name="Lipzen A."/>
            <person name="Pangilinan J."/>
            <person name="Labutti K."/>
            <person name="Bruns T.D."/>
            <person name="Grigoriev I.V."/>
        </authorList>
    </citation>
    <scope>NUCLEOTIDE SEQUENCE [LARGE SCALE GENOMIC DNA]</scope>
    <source>
        <strain evidence="2 3">CBS 144469</strain>
    </source>
</reference>
<protein>
    <submittedName>
        <fullName evidence="2">Uncharacterized protein</fullName>
    </submittedName>
</protein>